<dbReference type="InterPro" id="IPR016040">
    <property type="entry name" value="NAD(P)-bd_dom"/>
</dbReference>
<sequence length="376" mass="40796">MHTDNLQSLIDFLATQPDGTVEDIAREYAITPLEVIRNLPGSYLFAGTHFDAVWDNITAWGEVTTLVNNEDLILEFHGELPTGTHRHGYFNLRGKHGMSGHIRATHCQHIALVERPFMGMSTASVWFLNACGYAMLKVFVGRDSHRQLLADQLNAFRALPAMLAERETTLNTLLIFGAGSGVGAELVKLTAQDRPVVALIRNPEQAAVLREQGVTVIEGDALNSADVLQACQMAGPDAQIVSTLGGKLADYTANRLIIDTAEQASIRQMLLVTSIGCGDSWPTLSARAKQAFGQAVREKSLAESWLQTSSLEGCILRPGGLMNGEATGKAHLIQTEAHGRVRRSDVALHIQQLLASGDGWGKVFALCDSTLEGERF</sequence>
<dbReference type="KEGG" id="rah:Rahaq_4849"/>
<name>A0A0H3FNC3_RAHSY</name>
<dbReference type="SUPFAM" id="SSF51735">
    <property type="entry name" value="NAD(P)-binding Rossmann-fold domains"/>
    <property type="match status" value="1"/>
</dbReference>
<geneLocation type="plasmid" evidence="2 3">
    <name>pRAHAQ01</name>
</geneLocation>
<accession>A0A0H3FNC3</accession>
<dbReference type="Gene3D" id="3.40.1570.10">
    <property type="entry name" value="HemS/ChuS/ChuX like domains"/>
    <property type="match status" value="1"/>
</dbReference>
<dbReference type="CDD" id="cd05243">
    <property type="entry name" value="SDR_a5"/>
    <property type="match status" value="1"/>
</dbReference>
<dbReference type="PANTHER" id="PTHR15020">
    <property type="entry name" value="FLAVIN REDUCTASE-RELATED"/>
    <property type="match status" value="1"/>
</dbReference>
<dbReference type="InterPro" id="IPR010413">
    <property type="entry name" value="HutX-like"/>
</dbReference>
<dbReference type="AlphaFoldDB" id="A0A0H3FNC3"/>
<proteinExistence type="predicted"/>
<dbReference type="InterPro" id="IPR053733">
    <property type="entry name" value="Heme_Transport_Util_sf"/>
</dbReference>
<dbReference type="Gene3D" id="3.40.50.720">
    <property type="entry name" value="NAD(P)-binding Rossmann-like Domain"/>
    <property type="match status" value="1"/>
</dbReference>
<reference evidence="3" key="1">
    <citation type="submission" date="2011-01" db="EMBL/GenBank/DDBJ databases">
        <title>Complete sequence of plasmid1 of Rahnella sp. Y9602.</title>
        <authorList>
            <consortium name="US DOE Joint Genome Institute"/>
            <person name="Lucas S."/>
            <person name="Copeland A."/>
            <person name="Lapidus A."/>
            <person name="Cheng J.-F."/>
            <person name="Goodwin L."/>
            <person name="Pitluck S."/>
            <person name="Lu M."/>
            <person name="Detter J.C."/>
            <person name="Han C."/>
            <person name="Tapia R."/>
            <person name="Land M."/>
            <person name="Hauser L."/>
            <person name="Kyrpides N."/>
            <person name="Ivanova N."/>
            <person name="Ovchinnikova G."/>
            <person name="Pagani I."/>
            <person name="Sobecky P.A."/>
            <person name="Martinez R.J."/>
            <person name="Woyke T."/>
        </authorList>
    </citation>
    <scope>NUCLEOTIDE SEQUENCE [LARGE SCALE GENOMIC DNA]</scope>
    <source>
        <strain evidence="3">Y9602</strain>
        <plasmid evidence="3">pRAHAQ01</plasmid>
    </source>
</reference>
<dbReference type="Pfam" id="PF13460">
    <property type="entry name" value="NAD_binding_10"/>
    <property type="match status" value="1"/>
</dbReference>
<dbReference type="eggNOG" id="COG0702">
    <property type="taxonomic scope" value="Bacteria"/>
</dbReference>
<dbReference type="EMBL" id="CP002506">
    <property type="protein sequence ID" value="ADW76428.1"/>
    <property type="molecule type" value="Genomic_DNA"/>
</dbReference>
<dbReference type="CDD" id="cd16829">
    <property type="entry name" value="ChuX_HutX-like"/>
    <property type="match status" value="1"/>
</dbReference>
<dbReference type="PANTHER" id="PTHR15020:SF50">
    <property type="entry name" value="UPF0659 PROTEIN YMR090W"/>
    <property type="match status" value="1"/>
</dbReference>
<dbReference type="eggNOG" id="COG3721">
    <property type="taxonomic scope" value="Bacteria"/>
</dbReference>
<keyword evidence="2" id="KW-0614">Plasmid</keyword>
<dbReference type="HOGENOM" id="CLU_735440_0_0_6"/>
<gene>
    <name evidence="2" type="ordered locus">Rahaq_4849</name>
</gene>
<evidence type="ECO:0000313" key="3">
    <source>
        <dbReference type="Proteomes" id="UP000007257"/>
    </source>
</evidence>
<dbReference type="Proteomes" id="UP000007257">
    <property type="component" value="Plasmid pRAHAQ01"/>
</dbReference>
<dbReference type="SUPFAM" id="SSF144064">
    <property type="entry name" value="Heme iron utilization protein-like"/>
    <property type="match status" value="1"/>
</dbReference>
<evidence type="ECO:0000259" key="1">
    <source>
        <dbReference type="Pfam" id="PF13460"/>
    </source>
</evidence>
<organism evidence="2 3">
    <name type="scientific">Rahnella sp. (strain Y9602)</name>
    <dbReference type="NCBI Taxonomy" id="2703885"/>
    <lineage>
        <taxon>Bacteria</taxon>
        <taxon>Pseudomonadati</taxon>
        <taxon>Pseudomonadota</taxon>
        <taxon>Gammaproteobacteria</taxon>
        <taxon>Enterobacterales</taxon>
        <taxon>Yersiniaceae</taxon>
        <taxon>Rahnella</taxon>
    </lineage>
</organism>
<dbReference type="InterPro" id="IPR036291">
    <property type="entry name" value="NAD(P)-bd_dom_sf"/>
</dbReference>
<evidence type="ECO:0000313" key="2">
    <source>
        <dbReference type="EMBL" id="ADW76428.1"/>
    </source>
</evidence>
<dbReference type="NCBIfam" id="TIGR04108">
    <property type="entry name" value="HutX"/>
    <property type="match status" value="1"/>
</dbReference>
<feature type="domain" description="NAD(P)-binding" evidence="1">
    <location>
        <begin position="177"/>
        <end position="354"/>
    </location>
</feature>
<protein>
    <recommendedName>
        <fullName evidence="1">NAD(P)-binding domain-containing protein</fullName>
    </recommendedName>
</protein>
<dbReference type="Pfam" id="PF06228">
    <property type="entry name" value="ChuX_HutX"/>
    <property type="match status" value="1"/>
</dbReference>
<reference evidence="2 3" key="2">
    <citation type="journal article" date="2012" name="J. Bacteriol.">
        <title>Complete Genome Sequence of Rahnella sp. Strain Y9602, a Gammaproteobacterium Isolate from Metal- and Radionuclide-Contaminated Soil.</title>
        <authorList>
            <person name="Martinez R.J."/>
            <person name="Bruce D."/>
            <person name="Detter C."/>
            <person name="Goodwin L.A."/>
            <person name="Han J."/>
            <person name="Han C.S."/>
            <person name="Held B."/>
            <person name="Land M.L."/>
            <person name="Mikhailova N."/>
            <person name="Nolan M."/>
            <person name="Pennacchio L."/>
            <person name="Pitluck S."/>
            <person name="Tapia R."/>
            <person name="Woyke T."/>
            <person name="Sobecky P.A."/>
        </authorList>
    </citation>
    <scope>NUCLEOTIDE SEQUENCE [LARGE SCALE GENOMIC DNA]</scope>
    <source>
        <strain evidence="2 3">Y9602</strain>
        <plasmid evidence="2 3">pRAHAQ01</plasmid>
    </source>
</reference>